<dbReference type="Proteomes" id="UP000030669">
    <property type="component" value="Unassembled WGS sequence"/>
</dbReference>
<feature type="chain" id="PRO_5004544197" evidence="2">
    <location>
        <begin position="17"/>
        <end position="762"/>
    </location>
</feature>
<feature type="compositionally biased region" description="Basic and acidic residues" evidence="1">
    <location>
        <begin position="512"/>
        <end position="524"/>
    </location>
</feature>
<name>S7RDD0_GLOTA</name>
<feature type="compositionally biased region" description="Acidic residues" evidence="1">
    <location>
        <begin position="285"/>
        <end position="299"/>
    </location>
</feature>
<dbReference type="HOGENOM" id="CLU_366025_0_0_1"/>
<gene>
    <name evidence="3" type="ORF">GLOTRDRAFT_132344</name>
</gene>
<feature type="compositionally biased region" description="Polar residues" evidence="1">
    <location>
        <begin position="694"/>
        <end position="704"/>
    </location>
</feature>
<feature type="compositionally biased region" description="Low complexity" evidence="1">
    <location>
        <begin position="597"/>
        <end position="612"/>
    </location>
</feature>
<dbReference type="AlphaFoldDB" id="S7RDD0"/>
<dbReference type="RefSeq" id="XP_007869403.1">
    <property type="nucleotide sequence ID" value="XM_007871212.1"/>
</dbReference>
<dbReference type="GeneID" id="19302473"/>
<keyword evidence="2" id="KW-0732">Signal</keyword>
<proteinExistence type="predicted"/>
<reference evidence="3 4" key="1">
    <citation type="journal article" date="2012" name="Science">
        <title>The Paleozoic origin of enzymatic lignin decomposition reconstructed from 31 fungal genomes.</title>
        <authorList>
            <person name="Floudas D."/>
            <person name="Binder M."/>
            <person name="Riley R."/>
            <person name="Barry K."/>
            <person name="Blanchette R.A."/>
            <person name="Henrissat B."/>
            <person name="Martinez A.T."/>
            <person name="Otillar R."/>
            <person name="Spatafora J.W."/>
            <person name="Yadav J.S."/>
            <person name="Aerts A."/>
            <person name="Benoit I."/>
            <person name="Boyd A."/>
            <person name="Carlson A."/>
            <person name="Copeland A."/>
            <person name="Coutinho P.M."/>
            <person name="de Vries R.P."/>
            <person name="Ferreira P."/>
            <person name="Findley K."/>
            <person name="Foster B."/>
            <person name="Gaskell J."/>
            <person name="Glotzer D."/>
            <person name="Gorecki P."/>
            <person name="Heitman J."/>
            <person name="Hesse C."/>
            <person name="Hori C."/>
            <person name="Igarashi K."/>
            <person name="Jurgens J.A."/>
            <person name="Kallen N."/>
            <person name="Kersten P."/>
            <person name="Kohler A."/>
            <person name="Kuees U."/>
            <person name="Kumar T.K.A."/>
            <person name="Kuo A."/>
            <person name="LaButti K."/>
            <person name="Larrondo L.F."/>
            <person name="Lindquist E."/>
            <person name="Ling A."/>
            <person name="Lombard V."/>
            <person name="Lucas S."/>
            <person name="Lundell T."/>
            <person name="Martin R."/>
            <person name="McLaughlin D.J."/>
            <person name="Morgenstern I."/>
            <person name="Morin E."/>
            <person name="Murat C."/>
            <person name="Nagy L.G."/>
            <person name="Nolan M."/>
            <person name="Ohm R.A."/>
            <person name="Patyshakuliyeva A."/>
            <person name="Rokas A."/>
            <person name="Ruiz-Duenas F.J."/>
            <person name="Sabat G."/>
            <person name="Salamov A."/>
            <person name="Samejima M."/>
            <person name="Schmutz J."/>
            <person name="Slot J.C."/>
            <person name="St John F."/>
            <person name="Stenlid J."/>
            <person name="Sun H."/>
            <person name="Sun S."/>
            <person name="Syed K."/>
            <person name="Tsang A."/>
            <person name="Wiebenga A."/>
            <person name="Young D."/>
            <person name="Pisabarro A."/>
            <person name="Eastwood D.C."/>
            <person name="Martin F."/>
            <person name="Cullen D."/>
            <person name="Grigoriev I.V."/>
            <person name="Hibbett D.S."/>
        </authorList>
    </citation>
    <scope>NUCLEOTIDE SEQUENCE [LARGE SCALE GENOMIC DNA]</scope>
    <source>
        <strain evidence="3 4">ATCC 11539</strain>
    </source>
</reference>
<accession>S7RDD0</accession>
<dbReference type="OrthoDB" id="10683777at2759"/>
<evidence type="ECO:0000256" key="1">
    <source>
        <dbReference type="SAM" id="MobiDB-lite"/>
    </source>
</evidence>
<keyword evidence="4" id="KW-1185">Reference proteome</keyword>
<evidence type="ECO:0000313" key="4">
    <source>
        <dbReference type="Proteomes" id="UP000030669"/>
    </source>
</evidence>
<feature type="compositionally biased region" description="Polar residues" evidence="1">
    <location>
        <begin position="564"/>
        <end position="577"/>
    </location>
</feature>
<protein>
    <submittedName>
        <fullName evidence="3">Uncharacterized protein</fullName>
    </submittedName>
</protein>
<evidence type="ECO:0000313" key="3">
    <source>
        <dbReference type="EMBL" id="EPQ52225.1"/>
    </source>
</evidence>
<evidence type="ECO:0000256" key="2">
    <source>
        <dbReference type="SAM" id="SignalP"/>
    </source>
</evidence>
<feature type="region of interest" description="Disordered" evidence="1">
    <location>
        <begin position="284"/>
        <end position="338"/>
    </location>
</feature>
<dbReference type="KEGG" id="gtr:GLOTRDRAFT_132344"/>
<feature type="compositionally biased region" description="Low complexity" evidence="1">
    <location>
        <begin position="197"/>
        <end position="208"/>
    </location>
</feature>
<organism evidence="3 4">
    <name type="scientific">Gloeophyllum trabeum (strain ATCC 11539 / FP-39264 / Madison 617)</name>
    <name type="common">Brown rot fungus</name>
    <dbReference type="NCBI Taxonomy" id="670483"/>
    <lineage>
        <taxon>Eukaryota</taxon>
        <taxon>Fungi</taxon>
        <taxon>Dikarya</taxon>
        <taxon>Basidiomycota</taxon>
        <taxon>Agaricomycotina</taxon>
        <taxon>Agaricomycetes</taxon>
        <taxon>Gloeophyllales</taxon>
        <taxon>Gloeophyllaceae</taxon>
        <taxon>Gloeophyllum</taxon>
    </lineage>
</organism>
<feature type="region of interest" description="Disordered" evidence="1">
    <location>
        <begin position="426"/>
        <end position="704"/>
    </location>
</feature>
<feature type="compositionally biased region" description="Basic and acidic residues" evidence="1">
    <location>
        <begin position="623"/>
        <end position="670"/>
    </location>
</feature>
<feature type="signal peptide" evidence="2">
    <location>
        <begin position="1"/>
        <end position="16"/>
    </location>
</feature>
<feature type="compositionally biased region" description="Basic residues" evidence="1">
    <location>
        <begin position="548"/>
        <end position="560"/>
    </location>
</feature>
<sequence>MLIVELVLLLIGAVASVSDVARQAGLNIRSWLPLGLGESIYLTTVATSGLYVAYETFQGPADAVVLSQVKHQRNRREPPSTPTSSNYVPEVSSVVSSAEVDEPEPTFFPAVETASVLQSTISDDTERENAQDENYSFDGPKDEEEGYIFVGSSYDKWREWMRWYIMSKYFAAKHRIAASLENTARESTYRQLEEGTSSDARVSADSDSATVPFDPQSVFSGVGVCPAPFGSPDPENPELSGSALGGILGIPSENWEGFALNGAASFIVTSSLYFSLRTAFRSSPDEDDFLSENEAEEDNTSYGPGLISASEGITAEDSRMPTEEPQSTSAVDDASEYDSDVTVTPELANISVRSDEHPLWAVTSRDAEPDDPIQLPTGYARSLNDSIWAGDCTDNVEEETFKYPGATDTAESDHFIQLSTESGRSLNDSIWAGDRADDNPDNSLECSGPAGTAEPVNSLAVPAESGRNDSIRAGDGAGEPQGEPLKRPSLTASQSAPRHSSFILLSPTPGRSSKDSMWAHRGDSAEGPPLHSTKGSGPADSNDAPRPSFRRNKSSRRWAKPKTGDSSKASNGKSGSLSAGKPASVLGSASQPAGDYSGSSNTGKSTGGTASTDQLPKKPPANDSEKAKGQPKNDARKPRQRAAKQEPKSMPRQAPEERKSTRQTKSEGNRAAEIPQVPASGTPKPQQKGDDSKSNFQSNAAEAPRTLSSVALATHAYQPLGSSGIPPEISSWASQYADYLTDEAGNVKPELISGLGSAGRAA</sequence>
<dbReference type="EMBL" id="KB469308">
    <property type="protein sequence ID" value="EPQ52225.1"/>
    <property type="molecule type" value="Genomic_DNA"/>
</dbReference>
<feature type="region of interest" description="Disordered" evidence="1">
    <location>
        <begin position="185"/>
        <end position="208"/>
    </location>
</feature>